<accession>A0A3N2PZ71</accession>
<evidence type="ECO:0000259" key="4">
    <source>
        <dbReference type="Pfam" id="PF12955"/>
    </source>
</evidence>
<dbReference type="Proteomes" id="UP000272025">
    <property type="component" value="Unassembled WGS sequence"/>
</dbReference>
<sequence>MKVSLGVAAALAGLTTALQPQPADVYLLQSKPASSSEAPSIPRQLARLVLLQRLAPEGGVGSLDEIPDGLSDERAVVYLNQFGKAPQPLFDDAAASEPSQLLIMLEGITAEAGQKLKEALSGLFPAFRVSDTPSSVANRDFIQQDLLLAGVSKSECELETAINPLEEECFDGKASVASFDVKKDPSVLSSLIDNIARLQRLAEVGEMETTLLLLPETSRTSSLNAWTSKPSSARRQLAEEVMASSAAEDDEDDDEQLETGTSAAAGAGSSSALFSAVSGKGIPACFSSQDSCQSATGNCSGHGACQPKYAGSSSCFTCHCESTVSDAGSTTHWAGATCAKVDLSAPFWLFAGFTILMLGVVSLSLTMLFNLGEEKLPGVIGAGVSKSK</sequence>
<feature type="chain" id="PRO_5017993130" description="Vacuolar sorting protein Vps3844 C-terminal domain-containing protein" evidence="3">
    <location>
        <begin position="18"/>
        <end position="388"/>
    </location>
</feature>
<dbReference type="STRING" id="1314773.A0A3N2PZ71"/>
<dbReference type="PANTHER" id="PTHR36853:SF1">
    <property type="entry name" value="DUF3844 DOMAIN-CONTAINING PROTEIN"/>
    <property type="match status" value="1"/>
</dbReference>
<dbReference type="EMBL" id="ML119053">
    <property type="protein sequence ID" value="ROT39645.1"/>
    <property type="molecule type" value="Genomic_DNA"/>
</dbReference>
<protein>
    <recommendedName>
        <fullName evidence="4">Vacuolar sorting protein Vps3844 C-terminal domain-containing protein</fullName>
    </recommendedName>
</protein>
<dbReference type="Pfam" id="PF12955">
    <property type="entry name" value="Vps3844_C"/>
    <property type="match status" value="1"/>
</dbReference>
<gene>
    <name evidence="5" type="ORF">SODALDRAFT_331754</name>
</gene>
<evidence type="ECO:0000313" key="6">
    <source>
        <dbReference type="Proteomes" id="UP000272025"/>
    </source>
</evidence>
<feature type="domain" description="Vacuolar sorting protein Vps3844 C-terminal" evidence="4">
    <location>
        <begin position="285"/>
        <end position="382"/>
    </location>
</feature>
<name>A0A3N2PZ71_SODAK</name>
<keyword evidence="6" id="KW-1185">Reference proteome</keyword>
<keyword evidence="3" id="KW-0732">Signal</keyword>
<feature type="region of interest" description="Disordered" evidence="1">
    <location>
        <begin position="240"/>
        <end position="264"/>
    </location>
</feature>
<dbReference type="InterPro" id="IPR024382">
    <property type="entry name" value="Vps3844_C"/>
</dbReference>
<keyword evidence="2" id="KW-0472">Membrane</keyword>
<evidence type="ECO:0000313" key="5">
    <source>
        <dbReference type="EMBL" id="ROT39645.1"/>
    </source>
</evidence>
<keyword evidence="2" id="KW-1133">Transmembrane helix</keyword>
<organism evidence="5 6">
    <name type="scientific">Sodiomyces alkalinus (strain CBS 110278 / VKM F-3762 / F11)</name>
    <name type="common">Alkaliphilic filamentous fungus</name>
    <dbReference type="NCBI Taxonomy" id="1314773"/>
    <lineage>
        <taxon>Eukaryota</taxon>
        <taxon>Fungi</taxon>
        <taxon>Dikarya</taxon>
        <taxon>Ascomycota</taxon>
        <taxon>Pezizomycotina</taxon>
        <taxon>Sordariomycetes</taxon>
        <taxon>Hypocreomycetidae</taxon>
        <taxon>Glomerellales</taxon>
        <taxon>Plectosphaerellaceae</taxon>
        <taxon>Sodiomyces</taxon>
    </lineage>
</organism>
<dbReference type="AlphaFoldDB" id="A0A3N2PZ71"/>
<dbReference type="PANTHER" id="PTHR36853">
    <property type="entry name" value="EXPRESSED PROTEIN"/>
    <property type="match status" value="1"/>
</dbReference>
<evidence type="ECO:0000256" key="2">
    <source>
        <dbReference type="SAM" id="Phobius"/>
    </source>
</evidence>
<keyword evidence="2" id="KW-0812">Transmembrane</keyword>
<reference evidence="5 6" key="1">
    <citation type="journal article" date="2018" name="Mol. Ecol.">
        <title>The obligate alkalophilic soda-lake fungus Sodiomyces alkalinus has shifted to a protein diet.</title>
        <authorList>
            <person name="Grum-Grzhimaylo A.A."/>
            <person name="Falkoski D.L."/>
            <person name="van den Heuvel J."/>
            <person name="Valero-Jimenez C.A."/>
            <person name="Min B."/>
            <person name="Choi I.G."/>
            <person name="Lipzen A."/>
            <person name="Daum C.G."/>
            <person name="Aanen D.K."/>
            <person name="Tsang A."/>
            <person name="Henrissat B."/>
            <person name="Bilanenko E.N."/>
            <person name="de Vries R.P."/>
            <person name="van Kan J.A.L."/>
            <person name="Grigoriev I.V."/>
            <person name="Debets A.J.M."/>
        </authorList>
    </citation>
    <scope>NUCLEOTIDE SEQUENCE [LARGE SCALE GENOMIC DNA]</scope>
    <source>
        <strain evidence="5 6">F11</strain>
    </source>
</reference>
<dbReference type="GO" id="GO:0005783">
    <property type="term" value="C:endoplasmic reticulum"/>
    <property type="evidence" value="ECO:0007669"/>
    <property type="project" value="TreeGrafter"/>
</dbReference>
<feature type="compositionally biased region" description="Acidic residues" evidence="1">
    <location>
        <begin position="247"/>
        <end position="257"/>
    </location>
</feature>
<feature type="signal peptide" evidence="3">
    <location>
        <begin position="1"/>
        <end position="17"/>
    </location>
</feature>
<dbReference type="OrthoDB" id="5583277at2759"/>
<feature type="transmembrane region" description="Helical" evidence="2">
    <location>
        <begin position="347"/>
        <end position="369"/>
    </location>
</feature>
<evidence type="ECO:0000256" key="3">
    <source>
        <dbReference type="SAM" id="SignalP"/>
    </source>
</evidence>
<proteinExistence type="predicted"/>
<dbReference type="GeneID" id="39580010"/>
<evidence type="ECO:0000256" key="1">
    <source>
        <dbReference type="SAM" id="MobiDB-lite"/>
    </source>
</evidence>
<dbReference type="RefSeq" id="XP_028467451.1">
    <property type="nucleotide sequence ID" value="XM_028611532.1"/>
</dbReference>
<dbReference type="InterPro" id="IPR053065">
    <property type="entry name" value="Archenteron_Induction-Rel"/>
</dbReference>